<keyword evidence="2" id="KW-0472">Membrane</keyword>
<name>A0A0M6Y0W0_9HYPH</name>
<keyword evidence="5" id="KW-1185">Reference proteome</keyword>
<dbReference type="PRINTS" id="PR01021">
    <property type="entry name" value="OMPADOMAIN"/>
</dbReference>
<reference evidence="5" key="1">
    <citation type="submission" date="2015-07" db="EMBL/GenBank/DDBJ databases">
        <authorList>
            <person name="Rodrigo-Torres Lidia"/>
            <person name="Arahal R.David."/>
        </authorList>
    </citation>
    <scope>NUCLEOTIDE SEQUENCE [LARGE SCALE GENOMIC DNA]</scope>
    <source>
        <strain evidence="5">CECT 4801</strain>
    </source>
</reference>
<proteinExistence type="predicted"/>
<comment type="subcellular location">
    <subcellularLocation>
        <location evidence="1">Membrane</location>
    </subcellularLocation>
</comment>
<dbReference type="GO" id="GO:0016020">
    <property type="term" value="C:membrane"/>
    <property type="evidence" value="ECO:0007669"/>
    <property type="project" value="UniProtKB-SubCell"/>
</dbReference>
<feature type="domain" description="OmpA-like" evidence="3">
    <location>
        <begin position="21"/>
        <end position="83"/>
    </location>
</feature>
<dbReference type="Gene3D" id="3.30.1330.60">
    <property type="entry name" value="OmpA-like domain"/>
    <property type="match status" value="1"/>
</dbReference>
<gene>
    <name evidence="4" type="ORF">LAL4801_01062</name>
</gene>
<evidence type="ECO:0000313" key="5">
    <source>
        <dbReference type="Proteomes" id="UP000048926"/>
    </source>
</evidence>
<dbReference type="EMBL" id="CXST01000001">
    <property type="protein sequence ID" value="CTQ42630.1"/>
    <property type="molecule type" value="Genomic_DNA"/>
</dbReference>
<dbReference type="Proteomes" id="UP000048926">
    <property type="component" value="Unassembled WGS sequence"/>
</dbReference>
<dbReference type="OrthoDB" id="7674489at2"/>
<accession>A0A0M6Y0W0</accession>
<organism evidence="4 5">
    <name type="scientific">Roseibium aggregatum</name>
    <dbReference type="NCBI Taxonomy" id="187304"/>
    <lineage>
        <taxon>Bacteria</taxon>
        <taxon>Pseudomonadati</taxon>
        <taxon>Pseudomonadota</taxon>
        <taxon>Alphaproteobacteria</taxon>
        <taxon>Hyphomicrobiales</taxon>
        <taxon>Stappiaceae</taxon>
        <taxon>Roseibium</taxon>
    </lineage>
</organism>
<dbReference type="InterPro" id="IPR006664">
    <property type="entry name" value="OMP_bac"/>
</dbReference>
<evidence type="ECO:0000259" key="3">
    <source>
        <dbReference type="Pfam" id="PF00691"/>
    </source>
</evidence>
<dbReference type="InterPro" id="IPR036737">
    <property type="entry name" value="OmpA-like_sf"/>
</dbReference>
<sequence>MSGNYVVDHRDGVITLARLQYFDVSQANLKEDHKNWLRRNVVPLLKGNGSISIVGLSSRSGKAAFNKALSMKRANAVKSFLEECLLSSFPFDLVDGLGESLAEEMGQEDGVEDGQFRAVMIYVHSLPTPPNPKVIKTPKKMKPKPKAASTLWVGIGESHSGDLVAVGRYNWNGRLYRASADDNGYVDYVDLMADGWKIGGGLGGSVGGIVIVAHGVKTPSEFNKKGEWSDWDLDLAIAGKLGDVLKGIKGIGKIVNTMEKYQELSHAAIELTKNKGFVKKGLYTIPMLGVGAGLHVWTGRKYGDVSVISVGRTLMR</sequence>
<dbReference type="Pfam" id="PF00691">
    <property type="entry name" value="OmpA"/>
    <property type="match status" value="1"/>
</dbReference>
<evidence type="ECO:0000313" key="4">
    <source>
        <dbReference type="EMBL" id="CTQ42630.1"/>
    </source>
</evidence>
<evidence type="ECO:0000256" key="2">
    <source>
        <dbReference type="ARBA" id="ARBA00023136"/>
    </source>
</evidence>
<dbReference type="InterPro" id="IPR006665">
    <property type="entry name" value="OmpA-like"/>
</dbReference>
<evidence type="ECO:0000256" key="1">
    <source>
        <dbReference type="ARBA" id="ARBA00004370"/>
    </source>
</evidence>
<dbReference type="SUPFAM" id="SSF103088">
    <property type="entry name" value="OmpA-like"/>
    <property type="match status" value="1"/>
</dbReference>
<dbReference type="RefSeq" id="WP_055654690.1">
    <property type="nucleotide sequence ID" value="NZ_CXST01000001.1"/>
</dbReference>
<dbReference type="AlphaFoldDB" id="A0A0M6Y0W0"/>
<protein>
    <submittedName>
        <fullName evidence="4">Outer membrane protein-associated (Lipo)proteins</fullName>
    </submittedName>
</protein>